<dbReference type="Pfam" id="PF11010">
    <property type="entry name" value="DUF2848"/>
    <property type="match status" value="1"/>
</dbReference>
<dbReference type="EMBL" id="RAPK01000007">
    <property type="protein sequence ID" value="RKD75168.1"/>
    <property type="molecule type" value="Genomic_DNA"/>
</dbReference>
<proteinExistence type="predicted"/>
<sequence length="226" mass="25294">MTTTKEVVQLTVKGQQKSLKVDQVICIGYSGRDQAKVKEHIEELAEIGVPRPNEVPALFPMRRSSLETEGLLEVVGEQTSGEAEPVLVFGEDENEVYLTLGSDHTDRELETVHIGKSKQVCDKPIAEEAWDLKEVVDHWDDLILSSEIYIDGEWVPYQNNPVSAIMPYEDLKNHLKNQSIALPHSVFLIGTVPLLSGFKFGSAHRMSLKDPVAGEEITLEYKIEII</sequence>
<reference evidence="1 2" key="1">
    <citation type="submission" date="2018-09" db="EMBL/GenBank/DDBJ databases">
        <title>Genomic Encyclopedia of Archaeal and Bacterial Type Strains, Phase II (KMG-II): from individual species to whole genera.</title>
        <authorList>
            <person name="Goeker M."/>
        </authorList>
    </citation>
    <scope>NUCLEOTIDE SEQUENCE [LARGE SCALE GENOMIC DNA]</scope>
    <source>
        <strain evidence="1 2">DSM 17008</strain>
    </source>
</reference>
<comment type="caution">
    <text evidence="1">The sequence shown here is derived from an EMBL/GenBank/DDBJ whole genome shotgun (WGS) entry which is preliminary data.</text>
</comment>
<gene>
    <name evidence="1" type="ORF">ATL39_0865</name>
</gene>
<evidence type="ECO:0000313" key="2">
    <source>
        <dbReference type="Proteomes" id="UP000285120"/>
    </source>
</evidence>
<evidence type="ECO:0000313" key="1">
    <source>
        <dbReference type="EMBL" id="RKD75168.1"/>
    </source>
</evidence>
<dbReference type="Proteomes" id="UP000285120">
    <property type="component" value="Unassembled WGS sequence"/>
</dbReference>
<dbReference type="AlphaFoldDB" id="A0A419V5D7"/>
<organism evidence="1 2">
    <name type="scientific">Sinobaca qinghaiensis</name>
    <dbReference type="NCBI Taxonomy" id="342944"/>
    <lineage>
        <taxon>Bacteria</taxon>
        <taxon>Bacillati</taxon>
        <taxon>Bacillota</taxon>
        <taxon>Bacilli</taxon>
        <taxon>Bacillales</taxon>
        <taxon>Sporolactobacillaceae</taxon>
        <taxon>Sinobaca</taxon>
    </lineage>
</organism>
<dbReference type="InterPro" id="IPR021269">
    <property type="entry name" value="DUF2848"/>
</dbReference>
<dbReference type="OrthoDB" id="9792678at2"/>
<keyword evidence="2" id="KW-1185">Reference proteome</keyword>
<protein>
    <submittedName>
        <fullName evidence="1">Uncharacterized protein DUF2848</fullName>
    </submittedName>
</protein>
<dbReference type="RefSeq" id="WP_120192068.1">
    <property type="nucleotide sequence ID" value="NZ_RAPK01000007.1"/>
</dbReference>
<name>A0A419V5D7_9BACL</name>
<accession>A0A419V5D7</accession>